<dbReference type="GO" id="GO:0003700">
    <property type="term" value="F:DNA-binding transcription factor activity"/>
    <property type="evidence" value="ECO:0007669"/>
    <property type="project" value="InterPro"/>
</dbReference>
<evidence type="ECO:0000313" key="4">
    <source>
        <dbReference type="EMBL" id="MDC8014142.1"/>
    </source>
</evidence>
<dbReference type="PROSITE" id="PS51186">
    <property type="entry name" value="GNAT"/>
    <property type="match status" value="1"/>
</dbReference>
<dbReference type="Gene3D" id="3.40.630.30">
    <property type="match status" value="1"/>
</dbReference>
<dbReference type="AlphaFoldDB" id="A0A9X4BKD1"/>
<dbReference type="SMART" id="SM00347">
    <property type="entry name" value="HTH_MARR"/>
    <property type="match status" value="1"/>
</dbReference>
<organism evidence="4 5">
    <name type="scientific">Tahibacter soli</name>
    <dbReference type="NCBI Taxonomy" id="2983605"/>
    <lineage>
        <taxon>Bacteria</taxon>
        <taxon>Pseudomonadati</taxon>
        <taxon>Pseudomonadota</taxon>
        <taxon>Gammaproteobacteria</taxon>
        <taxon>Lysobacterales</taxon>
        <taxon>Rhodanobacteraceae</taxon>
        <taxon>Tahibacter</taxon>
    </lineage>
</organism>
<dbReference type="SUPFAM" id="SSF55729">
    <property type="entry name" value="Acyl-CoA N-acyltransferases (Nat)"/>
    <property type="match status" value="1"/>
</dbReference>
<dbReference type="InterPro" id="IPR036388">
    <property type="entry name" value="WH-like_DNA-bd_sf"/>
</dbReference>
<gene>
    <name evidence="4" type="ORF">OD750_016475</name>
</gene>
<dbReference type="CDD" id="cd04301">
    <property type="entry name" value="NAT_SF"/>
    <property type="match status" value="1"/>
</dbReference>
<dbReference type="InterPro" id="IPR036390">
    <property type="entry name" value="WH_DNA-bd_sf"/>
</dbReference>
<dbReference type="Gene3D" id="1.10.10.10">
    <property type="entry name" value="Winged helix-like DNA-binding domain superfamily/Winged helix DNA-binding domain"/>
    <property type="match status" value="1"/>
</dbReference>
<protein>
    <submittedName>
        <fullName evidence="4">Helix-turn-helix domain-containing GNAT family N-acetyltransferase</fullName>
    </submittedName>
</protein>
<dbReference type="PANTHER" id="PTHR13947:SF37">
    <property type="entry name" value="LD18367P"/>
    <property type="match status" value="1"/>
</dbReference>
<keyword evidence="1" id="KW-0808">Transferase</keyword>
<dbReference type="InterPro" id="IPR000835">
    <property type="entry name" value="HTH_MarR-typ"/>
</dbReference>
<dbReference type="GO" id="GO:0008080">
    <property type="term" value="F:N-acetyltransferase activity"/>
    <property type="evidence" value="ECO:0007669"/>
    <property type="project" value="InterPro"/>
</dbReference>
<sequence>MHPADERIAAIRAFNRYYTKRVGALDQSLYDSPFTLTQVRVLYEIAQRERPVASDLVAALGLDAGYLSRLIAGFERQGLVARTPSSDDARRRELALTRKGAATFGALVASADRDAAALLGALAEDDQRRLVDAIATVRKGFGDAPGEPVTLREPRPGDLGWVVERHGALYASEYGYSAAFEALVARIAADWLDGHDPACERGFIAERGGARLGCVFVVKKSPHVAKLRMLLIEPAARGLGLGRRLVDECVAFARAAGYRRMVLWTHSQLDAARHIYERAGFVRVASAPNSDFGHELVDETWEMDL</sequence>
<dbReference type="InterPro" id="IPR016181">
    <property type="entry name" value="Acyl_CoA_acyltransferase"/>
</dbReference>
<evidence type="ECO:0000259" key="3">
    <source>
        <dbReference type="PROSITE" id="PS51186"/>
    </source>
</evidence>
<dbReference type="InterPro" id="IPR000182">
    <property type="entry name" value="GNAT_dom"/>
</dbReference>
<proteinExistence type="predicted"/>
<dbReference type="EMBL" id="JAOVZO020000018">
    <property type="protein sequence ID" value="MDC8014142.1"/>
    <property type="molecule type" value="Genomic_DNA"/>
</dbReference>
<accession>A0A9X4BKD1</accession>
<evidence type="ECO:0000313" key="5">
    <source>
        <dbReference type="Proteomes" id="UP001139971"/>
    </source>
</evidence>
<dbReference type="Proteomes" id="UP001139971">
    <property type="component" value="Unassembled WGS sequence"/>
</dbReference>
<dbReference type="Pfam" id="PF12802">
    <property type="entry name" value="MarR_2"/>
    <property type="match status" value="1"/>
</dbReference>
<evidence type="ECO:0000259" key="2">
    <source>
        <dbReference type="PROSITE" id="PS50995"/>
    </source>
</evidence>
<keyword evidence="5" id="KW-1185">Reference proteome</keyword>
<dbReference type="PANTHER" id="PTHR13947">
    <property type="entry name" value="GNAT FAMILY N-ACETYLTRANSFERASE"/>
    <property type="match status" value="1"/>
</dbReference>
<evidence type="ECO:0000256" key="1">
    <source>
        <dbReference type="ARBA" id="ARBA00022679"/>
    </source>
</evidence>
<name>A0A9X4BKD1_9GAMM</name>
<dbReference type="SUPFAM" id="SSF46785">
    <property type="entry name" value="Winged helix' DNA-binding domain"/>
    <property type="match status" value="1"/>
</dbReference>
<dbReference type="PROSITE" id="PS50995">
    <property type="entry name" value="HTH_MARR_2"/>
    <property type="match status" value="1"/>
</dbReference>
<dbReference type="InterPro" id="IPR050769">
    <property type="entry name" value="NAT_camello-type"/>
</dbReference>
<reference evidence="4" key="1">
    <citation type="submission" date="2023-02" db="EMBL/GenBank/DDBJ databases">
        <title>Tahibacter soli sp. nov. isolated from soil.</title>
        <authorList>
            <person name="Baek J.H."/>
            <person name="Lee J.K."/>
            <person name="Choi D.G."/>
            <person name="Jeon C.O."/>
        </authorList>
    </citation>
    <scope>NUCLEOTIDE SEQUENCE</scope>
    <source>
        <strain evidence="4">BL</strain>
    </source>
</reference>
<comment type="caution">
    <text evidence="4">The sequence shown here is derived from an EMBL/GenBank/DDBJ whole genome shotgun (WGS) entry which is preliminary data.</text>
</comment>
<feature type="domain" description="N-acetyltransferase" evidence="3">
    <location>
        <begin position="149"/>
        <end position="305"/>
    </location>
</feature>
<dbReference type="RefSeq" id="WP_263541781.1">
    <property type="nucleotide sequence ID" value="NZ_JAOVZO020000018.1"/>
</dbReference>
<dbReference type="Pfam" id="PF00583">
    <property type="entry name" value="Acetyltransf_1"/>
    <property type="match status" value="1"/>
</dbReference>
<feature type="domain" description="HTH marR-type" evidence="2">
    <location>
        <begin position="1"/>
        <end position="139"/>
    </location>
</feature>